<evidence type="ECO:0000313" key="9">
    <source>
        <dbReference type="Proteomes" id="UP000284702"/>
    </source>
</evidence>
<dbReference type="AlphaFoldDB" id="A0A425CTH3"/>
<evidence type="ECO:0000313" key="8">
    <source>
        <dbReference type="EMBL" id="RQM20311.1"/>
    </source>
</evidence>
<evidence type="ECO:0000256" key="3">
    <source>
        <dbReference type="ARBA" id="ARBA00022737"/>
    </source>
</evidence>
<dbReference type="SMART" id="SM00239">
    <property type="entry name" value="C2"/>
    <property type="match status" value="2"/>
</dbReference>
<keyword evidence="5" id="KW-0472">Membrane</keyword>
<dbReference type="Gene3D" id="2.60.40.150">
    <property type="entry name" value="C2 domain"/>
    <property type="match status" value="3"/>
</dbReference>
<feature type="region of interest" description="Disordered" evidence="6">
    <location>
        <begin position="593"/>
        <end position="642"/>
    </location>
</feature>
<dbReference type="InterPro" id="IPR000008">
    <property type="entry name" value="C2_dom"/>
</dbReference>
<dbReference type="InterPro" id="IPR037721">
    <property type="entry name" value="Ferlin"/>
</dbReference>
<comment type="caution">
    <text evidence="8">The sequence shown here is derived from an EMBL/GenBank/DDBJ whole genome shotgun (WGS) entry which is preliminary data.</text>
</comment>
<evidence type="ECO:0000256" key="4">
    <source>
        <dbReference type="ARBA" id="ARBA00022989"/>
    </source>
</evidence>
<keyword evidence="3" id="KW-0677">Repeat</keyword>
<evidence type="ECO:0000256" key="6">
    <source>
        <dbReference type="SAM" id="MobiDB-lite"/>
    </source>
</evidence>
<sequence>MVRQGGIDAYVKVQFAGEKPLTTRTVSTKGSDVEFQQELWFPVLLPCMSNVIKINVWDWDRGSDDELVATLRPYYFNQVKDHPTLFQHFWSNLYGAPEDSRLLQFNSKNKADMNTRPDTASTYRGRVLLSLRVESNVKNTLEIPHTRNLLSKTPSPPTQKYRQKMISIFTLRAFILSGTEIPAFSSKMRFGQNSRMSVRVCCGSTTLWTARVDNVKGLCQWNEYLESANLLLPSDLSQAPDVFVYLVHGAVGPVASNICYARYKAADLINTTGELPPVKWVSLVEDDVLDNLADATYTGNVLLRLALEPTAATGRTDAAWKDLPNAKSPSASYALLVHLFQARGLPAADANGLIDPFVAVTCSGVGLKSSTKVKTRDPMYYETLVFDINIPTVCVYSIYLTVQCIYVVTLDVTIIASSDYTAGYAVPKPTWYNLSYEEGKGGEGQLLVSCTLVAKDFPDQVIDPPTSIKPKMQEKFLEIICLGLRDLSPIGFMPLHMPSSNRPKKTGGSSKPTPANPNFLERILIPIQLPEDAQFAPRLNLSVFDTLLGGFHKPLLGTCSIDLTTKLPFSNGVENPVYVAPGESTKYNVGNPHVDGPLVPKPAPSSSSLTCGDDGTGLPPLMRRDSSAVPEIGPDDDETPKYMNHRKVMRGSIEEDLQTTPFEVYEIFRGQKYGRAASTYRAVGKFKGLIRALTIECFDYDLFALSADCGDDFIGATTIDLEDRWFDDRWRTLGHLSEGTFRPVETRQLYTPSSVITQGSLRLWLDILTPVEATASPAVDISLPPIETFEVRVVIYKAKDVVPGDELSELSDLFVKCWMQSNNDKAQHTDIHWRAKNGKASFNWRMKFDIALPVDPQNELDKGTVDRVLWVIGHLHVQLWDKDLLFDDCLSDTIVNLTESLKLAYKTKQLVNVYAKPKPVKLKSTAASTAVTPLNQPSLSKFSGALSPLVDDSVDLEGGGESTALLTRASSLSATTKSSQRVVEKQRQPKVEDKKESVDMMLKALKSRIGMGDDPDDATWLTCTTVDPHTKTRVEAGKLLLAIEIIPKPEAEVRAAGLGRSEPNAFPTLAEPADRLHLTTFELHDMCREGRVEVPDVADALDQFERRVRPREMRPRERRKCMRVREDVGYEAQKLVCELRRDELLAVLGQRHLDIIESISMY</sequence>
<dbReference type="PROSITE" id="PS50004">
    <property type="entry name" value="C2"/>
    <property type="match status" value="2"/>
</dbReference>
<dbReference type="GO" id="GO:0007009">
    <property type="term" value="P:plasma membrane organization"/>
    <property type="evidence" value="ECO:0007669"/>
    <property type="project" value="TreeGrafter"/>
</dbReference>
<feature type="compositionally biased region" description="Basic and acidic residues" evidence="6">
    <location>
        <begin position="982"/>
        <end position="995"/>
    </location>
</feature>
<feature type="domain" description="C2" evidence="7">
    <location>
        <begin position="1"/>
        <end position="91"/>
    </location>
</feature>
<dbReference type="EMBL" id="MZMZ02003947">
    <property type="protein sequence ID" value="RQM20311.1"/>
    <property type="molecule type" value="Genomic_DNA"/>
</dbReference>
<evidence type="ECO:0000256" key="2">
    <source>
        <dbReference type="ARBA" id="ARBA00022692"/>
    </source>
</evidence>
<proteinExistence type="predicted"/>
<keyword evidence="4" id="KW-1133">Transmembrane helix</keyword>
<comment type="subcellular location">
    <subcellularLocation>
        <location evidence="1">Membrane</location>
        <topology evidence="1">Single-pass membrane protein</topology>
    </subcellularLocation>
</comment>
<feature type="region of interest" description="Disordered" evidence="6">
    <location>
        <begin position="976"/>
        <end position="995"/>
    </location>
</feature>
<accession>A0A425CTH3</accession>
<gene>
    <name evidence="8" type="ORF">B5M09_008263</name>
</gene>
<organism evidence="8 9">
    <name type="scientific">Aphanomyces astaci</name>
    <name type="common">Crayfish plague agent</name>
    <dbReference type="NCBI Taxonomy" id="112090"/>
    <lineage>
        <taxon>Eukaryota</taxon>
        <taxon>Sar</taxon>
        <taxon>Stramenopiles</taxon>
        <taxon>Oomycota</taxon>
        <taxon>Saprolegniomycetes</taxon>
        <taxon>Saprolegniales</taxon>
        <taxon>Verrucalvaceae</taxon>
        <taxon>Aphanomyces</taxon>
    </lineage>
</organism>
<reference evidence="8" key="1">
    <citation type="submission" date="2018-07" db="EMBL/GenBank/DDBJ databases">
        <title>Annotation of Aphanomyces astaci genome assembly.</title>
        <authorList>
            <person name="Studholme D.J."/>
        </authorList>
    </citation>
    <scope>NUCLEOTIDE SEQUENCE [LARGE SCALE GENOMIC DNA]</scope>
    <source>
        <strain evidence="8">Pc</strain>
    </source>
</reference>
<dbReference type="VEuPathDB" id="FungiDB:H257_19409"/>
<dbReference type="InterPro" id="IPR035892">
    <property type="entry name" value="C2_domain_sf"/>
</dbReference>
<dbReference type="SUPFAM" id="SSF49562">
    <property type="entry name" value="C2 domain (Calcium/lipid-binding domain, CaLB)"/>
    <property type="match status" value="3"/>
</dbReference>
<evidence type="ECO:0000256" key="5">
    <source>
        <dbReference type="ARBA" id="ARBA00023136"/>
    </source>
</evidence>
<name>A0A425CTH3_APHAT</name>
<evidence type="ECO:0000256" key="1">
    <source>
        <dbReference type="ARBA" id="ARBA00004167"/>
    </source>
</evidence>
<dbReference type="GO" id="GO:0016020">
    <property type="term" value="C:membrane"/>
    <property type="evidence" value="ECO:0007669"/>
    <property type="project" value="UniProtKB-SubCell"/>
</dbReference>
<dbReference type="PANTHER" id="PTHR12546:SF33">
    <property type="entry name" value="SPERM VESICLE FUSION PROTEIN FER-1"/>
    <property type="match status" value="1"/>
</dbReference>
<evidence type="ECO:0000259" key="7">
    <source>
        <dbReference type="PROSITE" id="PS50004"/>
    </source>
</evidence>
<dbReference type="Pfam" id="PF00168">
    <property type="entry name" value="C2"/>
    <property type="match status" value="3"/>
</dbReference>
<keyword evidence="2" id="KW-0812">Transmembrane</keyword>
<dbReference type="Proteomes" id="UP000284702">
    <property type="component" value="Unassembled WGS sequence"/>
</dbReference>
<dbReference type="PANTHER" id="PTHR12546">
    <property type="entry name" value="FER-1-LIKE"/>
    <property type="match status" value="1"/>
</dbReference>
<feature type="domain" description="C2" evidence="7">
    <location>
        <begin position="315"/>
        <end position="444"/>
    </location>
</feature>
<keyword evidence="9" id="KW-1185">Reference proteome</keyword>
<protein>
    <recommendedName>
        <fullName evidence="7">C2 domain-containing protein</fullName>
    </recommendedName>
</protein>